<dbReference type="PANTHER" id="PTHR47989:SF24">
    <property type="entry name" value="CALCIUM_CALMODULIN-REGULATED RECEPTOR-LIKE KINASE 1 ISOFORM X1"/>
    <property type="match status" value="1"/>
</dbReference>
<dbReference type="PROSITE" id="PS00107">
    <property type="entry name" value="PROTEIN_KINASE_ATP"/>
    <property type="match status" value="1"/>
</dbReference>
<keyword evidence="12" id="KW-1015">Disulfide bond</keyword>
<dbReference type="GO" id="GO:0005524">
    <property type="term" value="F:ATP binding"/>
    <property type="evidence" value="ECO:0007669"/>
    <property type="project" value="UniProtKB-UniRule"/>
</dbReference>
<evidence type="ECO:0000256" key="10">
    <source>
        <dbReference type="ARBA" id="ARBA00022989"/>
    </source>
</evidence>
<keyword evidence="3 14" id="KW-0723">Serine/threonine-protein kinase</keyword>
<feature type="transmembrane region" description="Helical" evidence="15">
    <location>
        <begin position="6"/>
        <end position="27"/>
    </location>
</feature>
<keyword evidence="9 13" id="KW-0067">ATP-binding</keyword>
<feature type="domain" description="Protein kinase" evidence="16">
    <location>
        <begin position="109"/>
        <end position="390"/>
    </location>
</feature>
<dbReference type="Gene3D" id="3.30.200.20">
    <property type="entry name" value="Phosphorylase Kinase, domain 1"/>
    <property type="match status" value="1"/>
</dbReference>
<dbReference type="Gene3D" id="1.10.510.10">
    <property type="entry name" value="Transferase(Phosphotransferase) domain 1"/>
    <property type="match status" value="1"/>
</dbReference>
<evidence type="ECO:0000256" key="11">
    <source>
        <dbReference type="ARBA" id="ARBA00023136"/>
    </source>
</evidence>
<dbReference type="GO" id="GO:0004674">
    <property type="term" value="F:protein serine/threonine kinase activity"/>
    <property type="evidence" value="ECO:0007669"/>
    <property type="project" value="UniProtKB-KW"/>
</dbReference>
<keyword evidence="10 15" id="KW-1133">Transmembrane helix</keyword>
<feature type="binding site" evidence="13">
    <location>
        <position position="137"/>
    </location>
    <ligand>
        <name>ATP</name>
        <dbReference type="ChEBI" id="CHEBI:30616"/>
    </ligand>
</feature>
<dbReference type="InterPro" id="IPR017441">
    <property type="entry name" value="Protein_kinase_ATP_BS"/>
</dbReference>
<evidence type="ECO:0000256" key="12">
    <source>
        <dbReference type="ARBA" id="ARBA00023157"/>
    </source>
</evidence>
<dbReference type="InterPro" id="IPR000719">
    <property type="entry name" value="Prot_kinase_dom"/>
</dbReference>
<dbReference type="PROSITE" id="PS50011">
    <property type="entry name" value="PROTEIN_KINASE_DOM"/>
    <property type="match status" value="1"/>
</dbReference>
<dbReference type="FunFam" id="1.10.510.10:FF:000468">
    <property type="entry name" value="PTI1-like tyrosine-protein kinase 3"/>
    <property type="match status" value="1"/>
</dbReference>
<evidence type="ECO:0000256" key="13">
    <source>
        <dbReference type="PROSITE-ProRule" id="PRU10141"/>
    </source>
</evidence>
<proteinExistence type="inferred from homology"/>
<evidence type="ECO:0000313" key="18">
    <source>
        <dbReference type="Proteomes" id="UP000825935"/>
    </source>
</evidence>
<dbReference type="Proteomes" id="UP000825935">
    <property type="component" value="Chromosome 9"/>
</dbReference>
<evidence type="ECO:0000256" key="1">
    <source>
        <dbReference type="ARBA" id="ARBA00004162"/>
    </source>
</evidence>
<dbReference type="SMART" id="SM00220">
    <property type="entry name" value="S_TKc"/>
    <property type="match status" value="1"/>
</dbReference>
<keyword evidence="6" id="KW-0732">Signal</keyword>
<keyword evidence="4" id="KW-0808">Transferase</keyword>
<evidence type="ECO:0000313" key="17">
    <source>
        <dbReference type="EMBL" id="KAH7430273.1"/>
    </source>
</evidence>
<comment type="subcellular location">
    <subcellularLocation>
        <location evidence="1">Cell membrane</location>
        <topology evidence="1">Single-pass membrane protein</topology>
    </subcellularLocation>
</comment>
<dbReference type="OMA" id="SFWLEGF"/>
<dbReference type="Pfam" id="PF07714">
    <property type="entry name" value="PK_Tyr_Ser-Thr"/>
    <property type="match status" value="1"/>
</dbReference>
<evidence type="ECO:0000256" key="14">
    <source>
        <dbReference type="RuleBase" id="RU000304"/>
    </source>
</evidence>
<comment type="similarity">
    <text evidence="14">Belongs to the protein kinase superfamily.</text>
</comment>
<evidence type="ECO:0000256" key="4">
    <source>
        <dbReference type="ARBA" id="ARBA00022679"/>
    </source>
</evidence>
<dbReference type="SUPFAM" id="SSF56112">
    <property type="entry name" value="Protein kinase-like (PK-like)"/>
    <property type="match status" value="1"/>
</dbReference>
<keyword evidence="11 15" id="KW-0472">Membrane</keyword>
<evidence type="ECO:0000259" key="16">
    <source>
        <dbReference type="PROSITE" id="PS50011"/>
    </source>
</evidence>
<keyword evidence="2" id="KW-1003">Cell membrane</keyword>
<keyword evidence="7 13" id="KW-0547">Nucleotide-binding</keyword>
<dbReference type="InterPro" id="IPR008271">
    <property type="entry name" value="Ser/Thr_kinase_AS"/>
</dbReference>
<keyword evidence="18" id="KW-1185">Reference proteome</keyword>
<dbReference type="InterPro" id="IPR011009">
    <property type="entry name" value="Kinase-like_dom_sf"/>
</dbReference>
<gene>
    <name evidence="17" type="ORF">KP509_09G091500</name>
</gene>
<name>A0A8T2U921_CERRI</name>
<reference evidence="17" key="1">
    <citation type="submission" date="2021-08" db="EMBL/GenBank/DDBJ databases">
        <title>WGS assembly of Ceratopteris richardii.</title>
        <authorList>
            <person name="Marchant D.B."/>
            <person name="Chen G."/>
            <person name="Jenkins J."/>
            <person name="Shu S."/>
            <person name="Leebens-Mack J."/>
            <person name="Grimwood J."/>
            <person name="Schmutz J."/>
            <person name="Soltis P."/>
            <person name="Soltis D."/>
            <person name="Chen Z.-H."/>
        </authorList>
    </citation>
    <scope>NUCLEOTIDE SEQUENCE</scope>
    <source>
        <strain evidence="17">Whitten #5841</strain>
        <tissue evidence="17">Leaf</tissue>
    </source>
</reference>
<organism evidence="17 18">
    <name type="scientific">Ceratopteris richardii</name>
    <name type="common">Triangle waterfern</name>
    <dbReference type="NCBI Taxonomy" id="49495"/>
    <lineage>
        <taxon>Eukaryota</taxon>
        <taxon>Viridiplantae</taxon>
        <taxon>Streptophyta</taxon>
        <taxon>Embryophyta</taxon>
        <taxon>Tracheophyta</taxon>
        <taxon>Polypodiopsida</taxon>
        <taxon>Polypodiidae</taxon>
        <taxon>Polypodiales</taxon>
        <taxon>Pteridineae</taxon>
        <taxon>Pteridaceae</taxon>
        <taxon>Parkerioideae</taxon>
        <taxon>Ceratopteris</taxon>
    </lineage>
</organism>
<dbReference type="PROSITE" id="PS00108">
    <property type="entry name" value="PROTEIN_KINASE_ST"/>
    <property type="match status" value="1"/>
</dbReference>
<dbReference type="InterPro" id="IPR001245">
    <property type="entry name" value="Ser-Thr/Tyr_kinase_cat_dom"/>
</dbReference>
<evidence type="ECO:0000256" key="2">
    <source>
        <dbReference type="ARBA" id="ARBA00022475"/>
    </source>
</evidence>
<dbReference type="OrthoDB" id="4062651at2759"/>
<evidence type="ECO:0000256" key="7">
    <source>
        <dbReference type="ARBA" id="ARBA00022741"/>
    </source>
</evidence>
<keyword evidence="5 15" id="KW-0812">Transmembrane</keyword>
<comment type="caution">
    <text evidence="17">The sequence shown here is derived from an EMBL/GenBank/DDBJ whole genome shotgun (WGS) entry which is preliminary data.</text>
</comment>
<dbReference type="GO" id="GO:0005886">
    <property type="term" value="C:plasma membrane"/>
    <property type="evidence" value="ECO:0007669"/>
    <property type="project" value="UniProtKB-SubCell"/>
</dbReference>
<protein>
    <recommendedName>
        <fullName evidence="16">Protein kinase domain-containing protein</fullName>
    </recommendedName>
</protein>
<dbReference type="FunFam" id="3.30.200.20:FF:000178">
    <property type="entry name" value="serine/threonine-protein kinase PBS1-like"/>
    <property type="match status" value="1"/>
</dbReference>
<sequence>MDFILMISVTLGAISFLGICFCLRWCFSISRKEDGIRSISDQRGMSLPIRVNAVDASQALSDTTECDSPPPNKDQGLFSSSFGASEKSSVLTNSGLPSYPFKDLQKATNNFTSKLGEGAFGLVFKATMPHGGTFAIKVLSSKSKQGEREFLTEVRNIHVMLHHRNLVNLMGYCAEKEQRIFVYEYMSNGSLAELLYGISLTLLLNNNTEHLSWDLRVQIAQDVARGIEYLHEGAVPPIIHRDIKSANILLDGSMRARVSDFGLSKEVSAGQVNAGIKGTFGYLDPEYISTSKYTLKSDVYSFGVLWFELVTARSPQKGLMDYVSLALLSVEGEEGWEEILDERIYGQCNLPELAAMANLAKQCVSTNSYDRPRMRDASLQLSKLGSSKFINQSRRNAPSDDSSRRDLDIGTQLPALLRLASIPEKVEV</sequence>
<evidence type="ECO:0000256" key="6">
    <source>
        <dbReference type="ARBA" id="ARBA00022729"/>
    </source>
</evidence>
<evidence type="ECO:0000256" key="3">
    <source>
        <dbReference type="ARBA" id="ARBA00022527"/>
    </source>
</evidence>
<evidence type="ECO:0000256" key="15">
    <source>
        <dbReference type="SAM" id="Phobius"/>
    </source>
</evidence>
<keyword evidence="8" id="KW-0418">Kinase</keyword>
<dbReference type="EMBL" id="CM035414">
    <property type="protein sequence ID" value="KAH7430273.1"/>
    <property type="molecule type" value="Genomic_DNA"/>
</dbReference>
<evidence type="ECO:0000256" key="8">
    <source>
        <dbReference type="ARBA" id="ARBA00022777"/>
    </source>
</evidence>
<evidence type="ECO:0000256" key="9">
    <source>
        <dbReference type="ARBA" id="ARBA00022840"/>
    </source>
</evidence>
<evidence type="ECO:0000256" key="5">
    <source>
        <dbReference type="ARBA" id="ARBA00022692"/>
    </source>
</evidence>
<dbReference type="PANTHER" id="PTHR47989">
    <property type="entry name" value="OS01G0750732 PROTEIN"/>
    <property type="match status" value="1"/>
</dbReference>
<accession>A0A8T2U921</accession>
<dbReference type="AlphaFoldDB" id="A0A8T2U921"/>